<comment type="similarity">
    <text evidence="3">Belongs to the Lhr helicase family. Lhr-Core subfamily.</text>
</comment>
<dbReference type="PROSITE" id="PS51194">
    <property type="entry name" value="HELICASE_CTER"/>
    <property type="match status" value="1"/>
</dbReference>
<dbReference type="InterPro" id="IPR052511">
    <property type="entry name" value="ATP-dep_Helicase"/>
</dbReference>
<dbReference type="SUPFAM" id="SSF52540">
    <property type="entry name" value="P-loop containing nucleoside triphosphate hydrolases"/>
    <property type="match status" value="1"/>
</dbReference>
<evidence type="ECO:0000256" key="1">
    <source>
        <dbReference type="ARBA" id="ARBA00022741"/>
    </source>
</evidence>
<evidence type="ECO:0000259" key="4">
    <source>
        <dbReference type="PROSITE" id="PS51192"/>
    </source>
</evidence>
<dbReference type="GO" id="GO:0120545">
    <property type="term" value="F:nucleic acid conformation isomerase activity"/>
    <property type="evidence" value="ECO:0007669"/>
    <property type="project" value="UniProtKB-ARBA"/>
</dbReference>
<dbReference type="PIRSF" id="PIRSF037307">
    <property type="entry name" value="Lhr-like_helic_prd"/>
    <property type="match status" value="1"/>
</dbReference>
<feature type="domain" description="Helicase C-terminal" evidence="5">
    <location>
        <begin position="221"/>
        <end position="380"/>
    </location>
</feature>
<feature type="domain" description="Helicase ATP-binding" evidence="4">
    <location>
        <begin position="25"/>
        <end position="202"/>
    </location>
</feature>
<dbReference type="InterPro" id="IPR001650">
    <property type="entry name" value="Helicase_C-like"/>
</dbReference>
<dbReference type="Pfam" id="PF00271">
    <property type="entry name" value="Helicase_C"/>
    <property type="match status" value="1"/>
</dbReference>
<comment type="caution">
    <text evidence="6">The sequence shown here is derived from an EMBL/GenBank/DDBJ whole genome shotgun (WGS) entry which is preliminary data.</text>
</comment>
<dbReference type="SMART" id="SM00490">
    <property type="entry name" value="HELICc"/>
    <property type="match status" value="1"/>
</dbReference>
<gene>
    <name evidence="6" type="ORF">B9Q01_00830</name>
</gene>
<dbReference type="EMBL" id="NEXC01000003">
    <property type="protein sequence ID" value="PSN84439.1"/>
    <property type="molecule type" value="Genomic_DNA"/>
</dbReference>
<dbReference type="InterPro" id="IPR045628">
    <property type="entry name" value="Lhr_WH_dom"/>
</dbReference>
<dbReference type="GO" id="GO:0140097">
    <property type="term" value="F:catalytic activity, acting on DNA"/>
    <property type="evidence" value="ECO:0007669"/>
    <property type="project" value="UniProtKB-ARBA"/>
</dbReference>
<evidence type="ECO:0000256" key="3">
    <source>
        <dbReference type="ARBA" id="ARBA00093467"/>
    </source>
</evidence>
<protein>
    <recommendedName>
        <fullName evidence="8">DEAD/DEAH box helicase</fullName>
    </recommendedName>
</protein>
<dbReference type="PROSITE" id="PS51192">
    <property type="entry name" value="HELICASE_ATP_BIND_1"/>
    <property type="match status" value="1"/>
</dbReference>
<dbReference type="Pfam" id="PF19306">
    <property type="entry name" value="WHD_Lhr"/>
    <property type="match status" value="1"/>
</dbReference>
<evidence type="ECO:0000259" key="5">
    <source>
        <dbReference type="PROSITE" id="PS51194"/>
    </source>
</evidence>
<keyword evidence="1" id="KW-0547">Nucleotide-binding</keyword>
<evidence type="ECO:0000256" key="2">
    <source>
        <dbReference type="ARBA" id="ARBA00022840"/>
    </source>
</evidence>
<dbReference type="Gene3D" id="3.40.50.300">
    <property type="entry name" value="P-loop containing nucleotide triphosphate hydrolases"/>
    <property type="match status" value="2"/>
</dbReference>
<dbReference type="PANTHER" id="PTHR47962">
    <property type="entry name" value="ATP-DEPENDENT HELICASE LHR-RELATED-RELATED"/>
    <property type="match status" value="1"/>
</dbReference>
<evidence type="ECO:0000313" key="7">
    <source>
        <dbReference type="Proteomes" id="UP000240880"/>
    </source>
</evidence>
<reference evidence="6 7" key="1">
    <citation type="submission" date="2017-04" db="EMBL/GenBank/DDBJ databases">
        <title>Novel microbial lineages endemic to geothermal iron-oxide mats fill important gaps in the evolutionary history of Archaea.</title>
        <authorList>
            <person name="Jay Z.J."/>
            <person name="Beam J.P."/>
            <person name="Dlakic M."/>
            <person name="Rusch D.B."/>
            <person name="Kozubal M.A."/>
            <person name="Inskeep W.P."/>
        </authorList>
    </citation>
    <scope>NUCLEOTIDE SEQUENCE [LARGE SCALE GENOMIC DNA]</scope>
    <source>
        <strain evidence="6">OSP_D</strain>
    </source>
</reference>
<dbReference type="Proteomes" id="UP000240880">
    <property type="component" value="Unassembled WGS sequence"/>
</dbReference>
<accession>A0A2R6ADM0</accession>
<dbReference type="GO" id="GO:0016887">
    <property type="term" value="F:ATP hydrolysis activity"/>
    <property type="evidence" value="ECO:0007669"/>
    <property type="project" value="TreeGrafter"/>
</dbReference>
<dbReference type="InterPro" id="IPR017170">
    <property type="entry name" value="Lhr-like"/>
</dbReference>
<dbReference type="SMART" id="SM00487">
    <property type="entry name" value="DEXDc"/>
    <property type="match status" value="1"/>
</dbReference>
<organism evidence="6 7">
    <name type="scientific">Candidatus Marsarchaeota G1 archaeon OSP_D</name>
    <dbReference type="NCBI Taxonomy" id="1978155"/>
    <lineage>
        <taxon>Archaea</taxon>
        <taxon>Candidatus Marsarchaeota</taxon>
        <taxon>Candidatus Marsarchaeota group 1</taxon>
    </lineage>
</organism>
<dbReference type="GO" id="GO:0005524">
    <property type="term" value="F:ATP binding"/>
    <property type="evidence" value="ECO:0007669"/>
    <property type="project" value="UniProtKB-KW"/>
</dbReference>
<sequence length="890" mass="101343">MLSEKLYKLIKEKFGDLTEVQRKAFRPLLEGKNVVICSETGSGKTEAALLPIIYKIAQLNLKGTKTIYITPLRALNRDIYERIAWWTKHFGLSVDIRHGDTPRKLRRNQLQNPPDILITTPENFQALITDQKNLLMLKNLRHIIIDEVNELIQSKRGIQLAVGLKRLELYLGLHPQTVFLSATIRSGKYILDFFGIKGEVIYFKNKRKYDLTIDIIPINNDLKIMSEIIKEKVQGKTLVFVNTRYLAEVFGKLFPENKSIEVHHGSLSLEQRLKAEEAIKTGQIKTVIATSSLELGLDIGKLEKVIQVGSPRTVETLIQRIGRAGHRLIEESIGIIVASNPYELIEAAAISELALLGWLERPVCFKKPLDVLANQIAGHLLVKNEITKKELEKLFSCYAFKDLNSKDLDEVLNFLVRRGVIYQNGEILKRGKFAKKFFFENISLIPSDTQFSVKDIASKKIIGYLDNKFVERYCGEGSIMVLGKRKWEIIAIDYGVKTIDVKPTEKEATILPIWAGETLPVDKYVSKKMIDILRSREKMKLLTSKNIKLSERAQSCLANMTNIDLDKNSIYIIQTESSIILIAPLGTRGNRALALLLEFLLEQQGINVLSQTFSLGVVLIGKLSALKIKEILCSFEINKLFDFLSTAALSYGKYTDRMFAIAKRFGFNIDKLLNELGARRLYSILAETIVGKELLNELFSEILDVSELSRLLKHCSIKLVDKDSSLYSFAKIILTSFLDDSVTEKQTVLSLVKERLLSKTFHVYCLSCFRYKNKLSLLEINDSFRCPICDSKFLSFLTYVNEKTEEVLKKVQKNQTINDKEMIRIKNELIESANLYLNYGKKALVVLAGIGIGPATAKRILRKRIIEESELYTEILKAEELYIKTKEFWG</sequence>
<dbReference type="InterPro" id="IPR011545">
    <property type="entry name" value="DEAD/DEAH_box_helicase_dom"/>
</dbReference>
<evidence type="ECO:0000313" key="6">
    <source>
        <dbReference type="EMBL" id="PSN84439.1"/>
    </source>
</evidence>
<name>A0A2R6ADM0_9ARCH</name>
<dbReference type="PANTHER" id="PTHR47962:SF5">
    <property type="entry name" value="ATP-DEPENDENT HELICASE LHR-RELATED"/>
    <property type="match status" value="1"/>
</dbReference>
<dbReference type="GO" id="GO:0003677">
    <property type="term" value="F:DNA binding"/>
    <property type="evidence" value="ECO:0007669"/>
    <property type="project" value="TreeGrafter"/>
</dbReference>
<dbReference type="InterPro" id="IPR014001">
    <property type="entry name" value="Helicase_ATP-bd"/>
</dbReference>
<evidence type="ECO:0008006" key="8">
    <source>
        <dbReference type="Google" id="ProtNLM"/>
    </source>
</evidence>
<dbReference type="Pfam" id="PF00270">
    <property type="entry name" value="DEAD"/>
    <property type="match status" value="1"/>
</dbReference>
<dbReference type="AlphaFoldDB" id="A0A2R6ADM0"/>
<keyword evidence="2" id="KW-0067">ATP-binding</keyword>
<proteinExistence type="inferred from homology"/>
<dbReference type="InterPro" id="IPR027417">
    <property type="entry name" value="P-loop_NTPase"/>
</dbReference>